<evidence type="ECO:0000313" key="14">
    <source>
        <dbReference type="Proteomes" id="UP000008827"/>
    </source>
</evidence>
<name>K7KL15_SOYBN</name>
<evidence type="ECO:0000256" key="8">
    <source>
        <dbReference type="ARBA" id="ARBA00023002"/>
    </source>
</evidence>
<dbReference type="InterPro" id="IPR036396">
    <property type="entry name" value="Cyt_P450_sf"/>
</dbReference>
<accession>K7KL15</accession>
<dbReference type="FunFam" id="1.10.630.10:FF:000242">
    <property type="entry name" value="Uncharacterized protein"/>
    <property type="match status" value="1"/>
</dbReference>
<dbReference type="EnsemblPlants" id="KRH63653">
    <property type="protein sequence ID" value="KRH63653"/>
    <property type="gene ID" value="GLYMA_04G189500"/>
</dbReference>
<keyword evidence="4" id="KW-0349">Heme</keyword>
<evidence type="ECO:0000256" key="6">
    <source>
        <dbReference type="ARBA" id="ARBA00022723"/>
    </source>
</evidence>
<evidence type="ECO:0000313" key="12">
    <source>
        <dbReference type="EMBL" id="KRH63653.1"/>
    </source>
</evidence>
<dbReference type="PANTHER" id="PTHR47953:SF19">
    <property type="entry name" value="OS06G0641600 PROTEIN"/>
    <property type="match status" value="1"/>
</dbReference>
<dbReference type="GO" id="GO:0005506">
    <property type="term" value="F:iron ion binding"/>
    <property type="evidence" value="ECO:0007669"/>
    <property type="project" value="InterPro"/>
</dbReference>
<dbReference type="Proteomes" id="UP000008827">
    <property type="component" value="Chromosome 4"/>
</dbReference>
<dbReference type="InterPro" id="IPR001128">
    <property type="entry name" value="Cyt_P450"/>
</dbReference>
<comment type="subcellular location">
    <subcellularLocation>
        <location evidence="2">Membrane</location>
        <topology evidence="2">Single-pass membrane protein</topology>
    </subcellularLocation>
</comment>
<evidence type="ECO:0000256" key="11">
    <source>
        <dbReference type="ARBA" id="ARBA00023136"/>
    </source>
</evidence>
<dbReference type="EMBL" id="CM000837">
    <property type="protein sequence ID" value="KRH63653.1"/>
    <property type="molecule type" value="Genomic_DNA"/>
</dbReference>
<keyword evidence="11" id="KW-0472">Membrane</keyword>
<evidence type="ECO:0000256" key="7">
    <source>
        <dbReference type="ARBA" id="ARBA00022989"/>
    </source>
</evidence>
<proteinExistence type="inferred from homology"/>
<dbReference type="eggNOG" id="KOG0156">
    <property type="taxonomic scope" value="Eukaryota"/>
</dbReference>
<keyword evidence="6" id="KW-0479">Metal-binding</keyword>
<evidence type="ECO:0000256" key="1">
    <source>
        <dbReference type="ARBA" id="ARBA00001971"/>
    </source>
</evidence>
<evidence type="ECO:0000313" key="13">
    <source>
        <dbReference type="EnsemblPlants" id="KRH63653"/>
    </source>
</evidence>
<evidence type="ECO:0000256" key="5">
    <source>
        <dbReference type="ARBA" id="ARBA00022692"/>
    </source>
</evidence>
<evidence type="ECO:0000256" key="9">
    <source>
        <dbReference type="ARBA" id="ARBA00023004"/>
    </source>
</evidence>
<dbReference type="GO" id="GO:0016705">
    <property type="term" value="F:oxidoreductase activity, acting on paired donors, with incorporation or reduction of molecular oxygen"/>
    <property type="evidence" value="ECO:0007669"/>
    <property type="project" value="InterPro"/>
</dbReference>
<keyword evidence="7" id="KW-1133">Transmembrane helix</keyword>
<evidence type="ECO:0000256" key="3">
    <source>
        <dbReference type="ARBA" id="ARBA00010617"/>
    </source>
</evidence>
<keyword evidence="10" id="KW-0503">Monooxygenase</keyword>
<dbReference type="GO" id="GO:0004497">
    <property type="term" value="F:monooxygenase activity"/>
    <property type="evidence" value="ECO:0007669"/>
    <property type="project" value="UniProtKB-KW"/>
</dbReference>
<keyword evidence="5" id="KW-0812">Transmembrane</keyword>
<evidence type="ECO:0000256" key="4">
    <source>
        <dbReference type="ARBA" id="ARBA00022617"/>
    </source>
</evidence>
<keyword evidence="14" id="KW-1185">Reference proteome</keyword>
<dbReference type="HOGENOM" id="CLU_1613746_0_0_1"/>
<protein>
    <recommendedName>
        <fullName evidence="15">Cytochrome P450</fullName>
    </recommendedName>
</protein>
<dbReference type="GO" id="GO:0020037">
    <property type="term" value="F:heme binding"/>
    <property type="evidence" value="ECO:0007669"/>
    <property type="project" value="InterPro"/>
</dbReference>
<dbReference type="AlphaFoldDB" id="K7KL15"/>
<sequence length="165" mass="18971">MKTTFLAVDAFLDEIIVEHESNNKKNDDFLGILLQLQECGRLDFQHVRDNLKTILMKKMHEYPTSTCILISGMIIETSSSVKLRGYHTTTKIMVFINASTIQRDTKLWDDPGEFIPKRFETNQVDFNGQDFQLISFSIGRKGCPTMSFGLASAQYVLSNLLYWFN</sequence>
<organism evidence="13">
    <name type="scientific">Glycine max</name>
    <name type="common">Soybean</name>
    <name type="synonym">Glycine hispida</name>
    <dbReference type="NCBI Taxonomy" id="3847"/>
    <lineage>
        <taxon>Eukaryota</taxon>
        <taxon>Viridiplantae</taxon>
        <taxon>Streptophyta</taxon>
        <taxon>Embryophyta</taxon>
        <taxon>Tracheophyta</taxon>
        <taxon>Spermatophyta</taxon>
        <taxon>Magnoliopsida</taxon>
        <taxon>eudicotyledons</taxon>
        <taxon>Gunneridae</taxon>
        <taxon>Pentapetalae</taxon>
        <taxon>rosids</taxon>
        <taxon>fabids</taxon>
        <taxon>Fabales</taxon>
        <taxon>Fabaceae</taxon>
        <taxon>Papilionoideae</taxon>
        <taxon>50 kb inversion clade</taxon>
        <taxon>NPAAA clade</taxon>
        <taxon>indigoferoid/millettioid clade</taxon>
        <taxon>Phaseoleae</taxon>
        <taxon>Glycine</taxon>
        <taxon>Glycine subgen. Soja</taxon>
    </lineage>
</organism>
<dbReference type="PANTHER" id="PTHR47953">
    <property type="entry name" value="OS08G0105600 PROTEIN"/>
    <property type="match status" value="1"/>
</dbReference>
<reference evidence="12 13" key="1">
    <citation type="journal article" date="2010" name="Nature">
        <title>Genome sequence of the palaeopolyploid soybean.</title>
        <authorList>
            <person name="Schmutz J."/>
            <person name="Cannon S.B."/>
            <person name="Schlueter J."/>
            <person name="Ma J."/>
            <person name="Mitros T."/>
            <person name="Nelson W."/>
            <person name="Hyten D.L."/>
            <person name="Song Q."/>
            <person name="Thelen J.J."/>
            <person name="Cheng J."/>
            <person name="Xu D."/>
            <person name="Hellsten U."/>
            <person name="May G.D."/>
            <person name="Yu Y."/>
            <person name="Sakurai T."/>
            <person name="Umezawa T."/>
            <person name="Bhattacharyya M.K."/>
            <person name="Sandhu D."/>
            <person name="Valliyodan B."/>
            <person name="Lindquist E."/>
            <person name="Peto M."/>
            <person name="Grant D."/>
            <person name="Shu S."/>
            <person name="Goodstein D."/>
            <person name="Barry K."/>
            <person name="Futrell-Griggs M."/>
            <person name="Abernathy B."/>
            <person name="Du J."/>
            <person name="Tian Z."/>
            <person name="Zhu L."/>
            <person name="Gill N."/>
            <person name="Joshi T."/>
            <person name="Libault M."/>
            <person name="Sethuraman A."/>
            <person name="Zhang X.-C."/>
            <person name="Shinozaki K."/>
            <person name="Nguyen H.T."/>
            <person name="Wing R.A."/>
            <person name="Cregan P."/>
            <person name="Specht J."/>
            <person name="Grimwood J."/>
            <person name="Rokhsar D."/>
            <person name="Stacey G."/>
            <person name="Shoemaker R.C."/>
            <person name="Jackson S.A."/>
        </authorList>
    </citation>
    <scope>NUCLEOTIDE SEQUENCE [LARGE SCALE GENOMIC DNA]</scope>
    <source>
        <strain evidence="13">cv. Williams 82</strain>
        <tissue evidence="12">Callus</tissue>
    </source>
</reference>
<dbReference type="Gramene" id="KRH63653">
    <property type="protein sequence ID" value="KRH63653"/>
    <property type="gene ID" value="GLYMA_04G189500"/>
</dbReference>
<evidence type="ECO:0000256" key="10">
    <source>
        <dbReference type="ARBA" id="ARBA00023033"/>
    </source>
</evidence>
<keyword evidence="9" id="KW-0408">Iron</keyword>
<comment type="cofactor">
    <cofactor evidence="1">
        <name>heme</name>
        <dbReference type="ChEBI" id="CHEBI:30413"/>
    </cofactor>
</comment>
<evidence type="ECO:0008006" key="15">
    <source>
        <dbReference type="Google" id="ProtNLM"/>
    </source>
</evidence>
<dbReference type="InParanoid" id="K7KL15"/>
<comment type="similarity">
    <text evidence="3">Belongs to the cytochrome P450 family.</text>
</comment>
<gene>
    <name evidence="12" type="ORF">GLYMA_04G189500</name>
</gene>
<dbReference type="InterPro" id="IPR052306">
    <property type="entry name" value="CYP450_71D"/>
</dbReference>
<dbReference type="Pfam" id="PF00067">
    <property type="entry name" value="p450"/>
    <property type="match status" value="1"/>
</dbReference>
<dbReference type="SUPFAM" id="SSF48264">
    <property type="entry name" value="Cytochrome P450"/>
    <property type="match status" value="1"/>
</dbReference>
<evidence type="ECO:0000256" key="2">
    <source>
        <dbReference type="ARBA" id="ARBA00004167"/>
    </source>
</evidence>
<dbReference type="PaxDb" id="3847-GLYMA04G36341.1"/>
<keyword evidence="8" id="KW-0560">Oxidoreductase</keyword>
<reference evidence="12" key="3">
    <citation type="submission" date="2018-07" db="EMBL/GenBank/DDBJ databases">
        <title>WGS assembly of Glycine max.</title>
        <authorList>
            <person name="Schmutz J."/>
            <person name="Cannon S."/>
            <person name="Schlueter J."/>
            <person name="Ma J."/>
            <person name="Mitros T."/>
            <person name="Nelson W."/>
            <person name="Hyten D."/>
            <person name="Song Q."/>
            <person name="Thelen J."/>
            <person name="Cheng J."/>
            <person name="Xu D."/>
            <person name="Hellsten U."/>
            <person name="May G."/>
            <person name="Yu Y."/>
            <person name="Sakurai T."/>
            <person name="Umezawa T."/>
            <person name="Bhattacharyya M."/>
            <person name="Sandhu D."/>
            <person name="Valliyodan B."/>
            <person name="Lindquist E."/>
            <person name="Peto M."/>
            <person name="Grant D."/>
            <person name="Shu S."/>
            <person name="Goodstein D."/>
            <person name="Barry K."/>
            <person name="Futrell-Griggs M."/>
            <person name="Abernathy B."/>
            <person name="Du J."/>
            <person name="Tian Z."/>
            <person name="Zhu L."/>
            <person name="Gill N."/>
            <person name="Joshi T."/>
            <person name="Libault M."/>
            <person name="Sethuraman A."/>
            <person name="Zhang X."/>
            <person name="Shinozaki K."/>
            <person name="Nguyen H."/>
            <person name="Wing R."/>
            <person name="Cregan P."/>
            <person name="Specht J."/>
            <person name="Grimwood J."/>
            <person name="Rokhsar D."/>
            <person name="Stacey G."/>
            <person name="Shoemaker R."/>
            <person name="Jackson S."/>
        </authorList>
    </citation>
    <scope>NUCLEOTIDE SEQUENCE</scope>
    <source>
        <tissue evidence="12">Callus</tissue>
    </source>
</reference>
<reference evidence="13" key="2">
    <citation type="submission" date="2018-02" db="UniProtKB">
        <authorList>
            <consortium name="EnsemblPlants"/>
        </authorList>
    </citation>
    <scope>IDENTIFICATION</scope>
    <source>
        <strain evidence="13">Williams 82</strain>
    </source>
</reference>
<dbReference type="Gene3D" id="1.10.630.10">
    <property type="entry name" value="Cytochrome P450"/>
    <property type="match status" value="1"/>
</dbReference>
<dbReference type="SMR" id="K7KL15"/>